<protein>
    <submittedName>
        <fullName evidence="3">Aldo/keto reductase</fullName>
    </submittedName>
</protein>
<dbReference type="InterPro" id="IPR036812">
    <property type="entry name" value="NAD(P)_OxRdtase_dom_sf"/>
</dbReference>
<proteinExistence type="predicted"/>
<dbReference type="Proteomes" id="UP000644548">
    <property type="component" value="Unassembled WGS sequence"/>
</dbReference>
<evidence type="ECO:0000259" key="2">
    <source>
        <dbReference type="Pfam" id="PF00248"/>
    </source>
</evidence>
<dbReference type="PANTHER" id="PTHR43364">
    <property type="entry name" value="NADH-SPECIFIC METHYLGLYOXAL REDUCTASE-RELATED"/>
    <property type="match status" value="1"/>
</dbReference>
<sequence>MTLTADRSLGRSGLIVSPFALGTMTFGTPRWGSSDEQAAAVFDQYVDAGGNWIDTADVYAAGRSEELTGQLIRERGLRDHVVLATKFSFSGQRGNPNASGNGRQNLHRALGGSLRRLGTDHIDLYWLHAWDGVTPAEEILSSLSALVHAGTIRYYGLSNVPAWLMTRVATLAQVHGLPGPVAVQLQYSLVDRTAELEHVPAARALGLGVVPWSPLAGGFLTGTYRQEDAGPAGQGRLSGANPFGDSKFTPHNWRVLDALRAVSADLGEPPARVALAWLRHQPGVTSPIVGARHTGQLTDHLVSLSVTLTPAHLDQLNEASTPGGAHGTWDVMKRAVFGGPSIQGWR</sequence>
<reference evidence="4" key="1">
    <citation type="journal article" date="2019" name="Int. J. Syst. Evol. Microbiol.">
        <title>The Global Catalogue of Microorganisms (GCM) 10K type strain sequencing project: providing services to taxonomists for standard genome sequencing and annotation.</title>
        <authorList>
            <consortium name="The Broad Institute Genomics Platform"/>
            <consortium name="The Broad Institute Genome Sequencing Center for Infectious Disease"/>
            <person name="Wu L."/>
            <person name="Ma J."/>
        </authorList>
    </citation>
    <scope>NUCLEOTIDE SEQUENCE [LARGE SCALE GENOMIC DNA]</scope>
    <source>
        <strain evidence="4">JCM 31405</strain>
    </source>
</reference>
<gene>
    <name evidence="3" type="ORF">GCM10008960_40850</name>
</gene>
<dbReference type="EMBL" id="BMQN01000030">
    <property type="protein sequence ID" value="GGS10630.1"/>
    <property type="molecule type" value="Genomic_DNA"/>
</dbReference>
<dbReference type="InterPro" id="IPR050523">
    <property type="entry name" value="AKR_Detox_Biosynth"/>
</dbReference>
<evidence type="ECO:0000313" key="4">
    <source>
        <dbReference type="Proteomes" id="UP000644548"/>
    </source>
</evidence>
<dbReference type="RefSeq" id="WP_189074970.1">
    <property type="nucleotide sequence ID" value="NZ_BMQN01000030.1"/>
</dbReference>
<dbReference type="CDD" id="cd19080">
    <property type="entry name" value="AKR_AKR9A_9B"/>
    <property type="match status" value="1"/>
</dbReference>
<dbReference type="Gene3D" id="3.20.20.100">
    <property type="entry name" value="NADP-dependent oxidoreductase domain"/>
    <property type="match status" value="1"/>
</dbReference>
<feature type="domain" description="NADP-dependent oxidoreductase" evidence="2">
    <location>
        <begin position="20"/>
        <end position="319"/>
    </location>
</feature>
<dbReference type="Pfam" id="PF00248">
    <property type="entry name" value="Aldo_ket_red"/>
    <property type="match status" value="1"/>
</dbReference>
<comment type="caution">
    <text evidence="3">The sequence shown here is derived from an EMBL/GenBank/DDBJ whole genome shotgun (WGS) entry which is preliminary data.</text>
</comment>
<dbReference type="InterPro" id="IPR023210">
    <property type="entry name" value="NADP_OxRdtase_dom"/>
</dbReference>
<keyword evidence="1" id="KW-0560">Oxidoreductase</keyword>
<dbReference type="SUPFAM" id="SSF51430">
    <property type="entry name" value="NAD(P)-linked oxidoreductase"/>
    <property type="match status" value="1"/>
</dbReference>
<accession>A0ABQ2SBP9</accession>
<evidence type="ECO:0000256" key="1">
    <source>
        <dbReference type="ARBA" id="ARBA00023002"/>
    </source>
</evidence>
<keyword evidence="4" id="KW-1185">Reference proteome</keyword>
<name>A0ABQ2SBP9_9DEIO</name>
<organism evidence="3 4">
    <name type="scientific">Deinococcus sedimenti</name>
    <dbReference type="NCBI Taxonomy" id="1867090"/>
    <lineage>
        <taxon>Bacteria</taxon>
        <taxon>Thermotogati</taxon>
        <taxon>Deinococcota</taxon>
        <taxon>Deinococci</taxon>
        <taxon>Deinococcales</taxon>
        <taxon>Deinococcaceae</taxon>
        <taxon>Deinococcus</taxon>
    </lineage>
</organism>
<dbReference type="PANTHER" id="PTHR43364:SF4">
    <property type="entry name" value="NAD(P)-LINKED OXIDOREDUCTASE SUPERFAMILY PROTEIN"/>
    <property type="match status" value="1"/>
</dbReference>
<evidence type="ECO:0000313" key="3">
    <source>
        <dbReference type="EMBL" id="GGS10630.1"/>
    </source>
</evidence>